<evidence type="ECO:0000256" key="3">
    <source>
        <dbReference type="SAM" id="MobiDB-lite"/>
    </source>
</evidence>
<dbReference type="Pfam" id="PF13855">
    <property type="entry name" value="LRR_8"/>
    <property type="match status" value="2"/>
</dbReference>
<keyword evidence="2" id="KW-0677">Repeat</keyword>
<name>A0A8S3TC48_MYTED</name>
<dbReference type="AlphaFoldDB" id="A0A8S3TC48"/>
<dbReference type="PANTHER" id="PTHR24369">
    <property type="entry name" value="ANTIGEN BSP, PUTATIVE-RELATED"/>
    <property type="match status" value="1"/>
</dbReference>
<dbReference type="InterPro" id="IPR001611">
    <property type="entry name" value="Leu-rich_rpt"/>
</dbReference>
<evidence type="ECO:0000256" key="1">
    <source>
        <dbReference type="ARBA" id="ARBA00022614"/>
    </source>
</evidence>
<feature type="transmembrane region" description="Helical" evidence="4">
    <location>
        <begin position="332"/>
        <end position="357"/>
    </location>
</feature>
<feature type="region of interest" description="Disordered" evidence="3">
    <location>
        <begin position="284"/>
        <end position="329"/>
    </location>
</feature>
<feature type="compositionally biased region" description="Low complexity" evidence="3">
    <location>
        <begin position="298"/>
        <end position="319"/>
    </location>
</feature>
<dbReference type="SMART" id="SM00369">
    <property type="entry name" value="LRR_TYP"/>
    <property type="match status" value="5"/>
</dbReference>
<dbReference type="Gene3D" id="3.80.10.10">
    <property type="entry name" value="Ribonuclease Inhibitor"/>
    <property type="match status" value="1"/>
</dbReference>
<keyword evidence="1" id="KW-0433">Leucine-rich repeat</keyword>
<keyword evidence="4" id="KW-0472">Membrane</keyword>
<dbReference type="PANTHER" id="PTHR24369:SF213">
    <property type="entry name" value="INSULIN LIKE GROWTH FACTOR BINDING PROTEIN ACID LABILE SUBUNIT"/>
    <property type="match status" value="1"/>
</dbReference>
<reference evidence="5" key="1">
    <citation type="submission" date="2021-03" db="EMBL/GenBank/DDBJ databases">
        <authorList>
            <person name="Bekaert M."/>
        </authorList>
    </citation>
    <scope>NUCLEOTIDE SEQUENCE</scope>
</reference>
<proteinExistence type="predicted"/>
<dbReference type="GO" id="GO:0005886">
    <property type="term" value="C:plasma membrane"/>
    <property type="evidence" value="ECO:0007669"/>
    <property type="project" value="TreeGrafter"/>
</dbReference>
<organism evidence="5 6">
    <name type="scientific">Mytilus edulis</name>
    <name type="common">Blue mussel</name>
    <dbReference type="NCBI Taxonomy" id="6550"/>
    <lineage>
        <taxon>Eukaryota</taxon>
        <taxon>Metazoa</taxon>
        <taxon>Spiralia</taxon>
        <taxon>Lophotrochozoa</taxon>
        <taxon>Mollusca</taxon>
        <taxon>Bivalvia</taxon>
        <taxon>Autobranchia</taxon>
        <taxon>Pteriomorphia</taxon>
        <taxon>Mytilida</taxon>
        <taxon>Mytiloidea</taxon>
        <taxon>Mytilidae</taxon>
        <taxon>Mytilinae</taxon>
        <taxon>Mytilus</taxon>
    </lineage>
</organism>
<dbReference type="Proteomes" id="UP000683360">
    <property type="component" value="Unassembled WGS sequence"/>
</dbReference>
<accession>A0A8S3TC48</accession>
<protein>
    <submittedName>
        <fullName evidence="5">SLIT1</fullName>
    </submittedName>
</protein>
<dbReference type="InterPro" id="IPR050541">
    <property type="entry name" value="LRR_TM_domain-containing"/>
</dbReference>
<evidence type="ECO:0000313" key="5">
    <source>
        <dbReference type="EMBL" id="CAG2228994.1"/>
    </source>
</evidence>
<dbReference type="InterPro" id="IPR032675">
    <property type="entry name" value="LRR_dom_sf"/>
</dbReference>
<feature type="compositionally biased region" description="Polar residues" evidence="3">
    <location>
        <begin position="284"/>
        <end position="297"/>
    </location>
</feature>
<dbReference type="OrthoDB" id="676979at2759"/>
<keyword evidence="6" id="KW-1185">Reference proteome</keyword>
<gene>
    <name evidence="5" type="ORF">MEDL_41913</name>
</gene>
<keyword evidence="4" id="KW-1133">Transmembrane helix</keyword>
<evidence type="ECO:0000256" key="4">
    <source>
        <dbReference type="SAM" id="Phobius"/>
    </source>
</evidence>
<dbReference type="EMBL" id="CAJPWZ010002014">
    <property type="protein sequence ID" value="CAG2228994.1"/>
    <property type="molecule type" value="Genomic_DNA"/>
</dbReference>
<sequence>MIVVPLDGLLSNVHPRLLNVHFNSITRIEDNTFLNQNKVEILRLTGNSVTAITSNTFAGLKQIKSLHSSNIGYIKKLVAYSFRDLPEISLIDLELCGIVTIETHAFYNLTGTLTLNLRSNSIVEIQSKAFSGLTGVEKIDLEYNKLKTIRADTFIDMPNLGLVILKENDILEIEENAFGDLPELLFLSLVSNNLICSCKIRPFYLWLKRSATVVDGAICADKNGQRIKTLSNVEECTETTTVFDTTAATTNEVSTMIETTVLQVSSITTANAGLQDQQDVNTKLSSQMNETTNQNERTVTLTSTKSDKSTLQTTYSTSEETSEDKPDTNTPFLQVTLLGIIACILAAIALIIIVIYISYRERCKDHKPIYESTTIENAGEVMHYDVLELPDVSTIE</sequence>
<evidence type="ECO:0000256" key="2">
    <source>
        <dbReference type="ARBA" id="ARBA00022737"/>
    </source>
</evidence>
<comment type="caution">
    <text evidence="5">The sequence shown here is derived from an EMBL/GenBank/DDBJ whole genome shotgun (WGS) entry which is preliminary data.</text>
</comment>
<dbReference type="SUPFAM" id="SSF52058">
    <property type="entry name" value="L domain-like"/>
    <property type="match status" value="1"/>
</dbReference>
<keyword evidence="4" id="KW-0812">Transmembrane</keyword>
<dbReference type="InterPro" id="IPR003591">
    <property type="entry name" value="Leu-rich_rpt_typical-subtyp"/>
</dbReference>
<evidence type="ECO:0000313" key="6">
    <source>
        <dbReference type="Proteomes" id="UP000683360"/>
    </source>
</evidence>